<evidence type="ECO:0008006" key="4">
    <source>
        <dbReference type="Google" id="ProtNLM"/>
    </source>
</evidence>
<keyword evidence="1" id="KW-0472">Membrane</keyword>
<name>A0ABZ0HZC7_9GAMM</name>
<dbReference type="Gene3D" id="1.25.40.10">
    <property type="entry name" value="Tetratricopeptide repeat domain"/>
    <property type="match status" value="1"/>
</dbReference>
<organism evidence="2 3">
    <name type="scientific">Congregibacter variabilis</name>
    <dbReference type="NCBI Taxonomy" id="3081200"/>
    <lineage>
        <taxon>Bacteria</taxon>
        <taxon>Pseudomonadati</taxon>
        <taxon>Pseudomonadota</taxon>
        <taxon>Gammaproteobacteria</taxon>
        <taxon>Cellvibrionales</taxon>
        <taxon>Halieaceae</taxon>
        <taxon>Congregibacter</taxon>
    </lineage>
</organism>
<feature type="transmembrane region" description="Helical" evidence="1">
    <location>
        <begin position="102"/>
        <end position="124"/>
    </location>
</feature>
<dbReference type="RefSeq" id="WP_407346792.1">
    <property type="nucleotide sequence ID" value="NZ_CP136864.1"/>
</dbReference>
<dbReference type="SUPFAM" id="SSF48452">
    <property type="entry name" value="TPR-like"/>
    <property type="match status" value="1"/>
</dbReference>
<dbReference type="InterPro" id="IPR011990">
    <property type="entry name" value="TPR-like_helical_dom_sf"/>
</dbReference>
<feature type="transmembrane region" description="Helical" evidence="1">
    <location>
        <begin position="24"/>
        <end position="45"/>
    </location>
</feature>
<keyword evidence="1" id="KW-1133">Transmembrane helix</keyword>
<protein>
    <recommendedName>
        <fullName evidence="4">TolB amino-terminal domain-containing protein</fullName>
    </recommendedName>
</protein>
<feature type="transmembrane region" description="Helical" evidence="1">
    <location>
        <begin position="51"/>
        <end position="73"/>
    </location>
</feature>
<dbReference type="Gene3D" id="3.40.50.10070">
    <property type="entry name" value="TolB, N-terminal domain"/>
    <property type="match status" value="1"/>
</dbReference>
<dbReference type="EMBL" id="CP136864">
    <property type="protein sequence ID" value="WOJ92210.1"/>
    <property type="molecule type" value="Genomic_DNA"/>
</dbReference>
<reference evidence="2 3" key="1">
    <citation type="submission" date="2023-10" db="EMBL/GenBank/DDBJ databases">
        <title>Two novel species belonging to the OM43/NOR5 clade.</title>
        <authorList>
            <person name="Park M."/>
        </authorList>
    </citation>
    <scope>NUCLEOTIDE SEQUENCE [LARGE SCALE GENOMIC DNA]</scope>
    <source>
        <strain evidence="2 3">IMCC43200</strain>
    </source>
</reference>
<keyword evidence="1" id="KW-0812">Transmembrane</keyword>
<gene>
    <name evidence="2" type="ORF">R0135_10465</name>
</gene>
<dbReference type="Proteomes" id="UP001626537">
    <property type="component" value="Chromosome"/>
</dbReference>
<accession>A0ABZ0HZC7</accession>
<evidence type="ECO:0000256" key="1">
    <source>
        <dbReference type="SAM" id="Phobius"/>
    </source>
</evidence>
<sequence length="702" mass="77892">MTNREGSNSGLFAELRRRRVFRTLALYILAAWGLMQVADVLLPALDLPEASIRYLLFASIAGLPVALVFGWFFDITAHGIQRTGPVAGAATTEAEPLRSVDYLLLGALAVVLGLILYSFMGGVVEIPLADSSSSVSADRAKTDGPPMVGVIPFDYGDDTGDGKFFATGVHDDLLTRLTKVGGLRVISRTSVLQYAKTTKSIPQIGNELGADAILEGGVRIAGSKIRINAQLIDARSDEHLWAETYDRDLSPENIFAVQADIARAISTALATTLSPEEDRSLDVIPTNNMAAYRAFHEIMQWRDENHLTPTNAPEFVQGLEKAYEIDPNFIQPMLEVIGTLTLQARRGGGREFLPKIESLIDRIGHIAPESADYYTAQTLYVYNVLADYDQALALVKKARSLAPSDTHILNIQSWIQRRQGDYEGYLESARLSYQLEPNNAQAAELLAGRLMVMHRYEEALAIAEQIENPSLRLRAQSLPMLRFFKHGDLQRWEQEVRAALNTDLSEDRRDDVLSTLWEVQIARREFAAAQQSIDQISYDELIKTPVNVWLSPKHRLQMAQHLVTENAAAAKASAQAARRLAEPMNSDAQALLDRLTPPDRALMLLAEGQQDAAFNALKIWRDPNWDRAEWFGRSYLCEMLALIKTEAAALEALACLRSALTEPSLGMLFVEPQLPFYDSLRERADFKALIAEVSAARAKLND</sequence>
<evidence type="ECO:0000313" key="3">
    <source>
        <dbReference type="Proteomes" id="UP001626537"/>
    </source>
</evidence>
<keyword evidence="3" id="KW-1185">Reference proteome</keyword>
<evidence type="ECO:0000313" key="2">
    <source>
        <dbReference type="EMBL" id="WOJ92210.1"/>
    </source>
</evidence>
<proteinExistence type="predicted"/>